<reference evidence="2" key="1">
    <citation type="journal article" date="2022" name="Mol. Ecol. Resour.">
        <title>The genomes of chicory, endive, great burdock and yacon provide insights into Asteraceae palaeo-polyploidization history and plant inulin production.</title>
        <authorList>
            <person name="Fan W."/>
            <person name="Wang S."/>
            <person name="Wang H."/>
            <person name="Wang A."/>
            <person name="Jiang F."/>
            <person name="Liu H."/>
            <person name="Zhao H."/>
            <person name="Xu D."/>
            <person name="Zhang Y."/>
        </authorList>
    </citation>
    <scope>NUCLEOTIDE SEQUENCE [LARGE SCALE GENOMIC DNA]</scope>
    <source>
        <strain evidence="2">cv. Niubang</strain>
    </source>
</reference>
<sequence>MERLRHCHKEFVITEVLKIHWELHHTKMKEDQFVGSHLETMRMHLHYLEKLGYPYHDKLAKSAILGSLNKRFNGFEVNLKEFSISELCMLLETYERNLSEFSDFKC</sequence>
<proteinExistence type="predicted"/>
<gene>
    <name evidence="1" type="ORF">L6452_40697</name>
</gene>
<evidence type="ECO:0000313" key="1">
    <source>
        <dbReference type="EMBL" id="KAI3669461.1"/>
    </source>
</evidence>
<accession>A0ACB8XMM7</accession>
<organism evidence="1 2">
    <name type="scientific">Arctium lappa</name>
    <name type="common">Greater burdock</name>
    <name type="synonym">Lappa major</name>
    <dbReference type="NCBI Taxonomy" id="4217"/>
    <lineage>
        <taxon>Eukaryota</taxon>
        <taxon>Viridiplantae</taxon>
        <taxon>Streptophyta</taxon>
        <taxon>Embryophyta</taxon>
        <taxon>Tracheophyta</taxon>
        <taxon>Spermatophyta</taxon>
        <taxon>Magnoliopsida</taxon>
        <taxon>eudicotyledons</taxon>
        <taxon>Gunneridae</taxon>
        <taxon>Pentapetalae</taxon>
        <taxon>asterids</taxon>
        <taxon>campanulids</taxon>
        <taxon>Asterales</taxon>
        <taxon>Asteraceae</taxon>
        <taxon>Carduoideae</taxon>
        <taxon>Cardueae</taxon>
        <taxon>Arctiinae</taxon>
        <taxon>Arctium</taxon>
    </lineage>
</organism>
<evidence type="ECO:0000313" key="2">
    <source>
        <dbReference type="Proteomes" id="UP001055879"/>
    </source>
</evidence>
<reference evidence="1 2" key="2">
    <citation type="journal article" date="2022" name="Mol. Ecol. Resour.">
        <title>The genomes of chicory, endive, great burdock and yacon provide insights into Asteraceae paleo-polyploidization history and plant inulin production.</title>
        <authorList>
            <person name="Fan W."/>
            <person name="Wang S."/>
            <person name="Wang H."/>
            <person name="Wang A."/>
            <person name="Jiang F."/>
            <person name="Liu H."/>
            <person name="Zhao H."/>
            <person name="Xu D."/>
            <person name="Zhang Y."/>
        </authorList>
    </citation>
    <scope>NUCLEOTIDE SEQUENCE [LARGE SCALE GENOMIC DNA]</scope>
    <source>
        <strain evidence="2">cv. Niubang</strain>
    </source>
</reference>
<keyword evidence="2" id="KW-1185">Reference proteome</keyword>
<dbReference type="EMBL" id="CM042062">
    <property type="protein sequence ID" value="KAI3669461.1"/>
    <property type="molecule type" value="Genomic_DNA"/>
</dbReference>
<dbReference type="Proteomes" id="UP001055879">
    <property type="component" value="Linkage Group LG16"/>
</dbReference>
<name>A0ACB8XMM7_ARCLA</name>
<comment type="caution">
    <text evidence="1">The sequence shown here is derived from an EMBL/GenBank/DDBJ whole genome shotgun (WGS) entry which is preliminary data.</text>
</comment>
<protein>
    <submittedName>
        <fullName evidence="1">Uncharacterized protein</fullName>
    </submittedName>
</protein>